<dbReference type="KEGG" id="mpl:Mpal_2492"/>
<dbReference type="HOGENOM" id="CLU_817880_0_0_2"/>
<dbReference type="AlphaFoldDB" id="B8GER6"/>
<organism evidence="2 3">
    <name type="scientific">Methanosphaerula palustris (strain ATCC BAA-1556 / DSM 19958 / E1-9c)</name>
    <dbReference type="NCBI Taxonomy" id="521011"/>
    <lineage>
        <taxon>Archaea</taxon>
        <taxon>Methanobacteriati</taxon>
        <taxon>Methanobacteriota</taxon>
        <taxon>Stenosarchaea group</taxon>
        <taxon>Methanomicrobia</taxon>
        <taxon>Methanomicrobiales</taxon>
        <taxon>Methanoregulaceae</taxon>
        <taxon>Methanosphaerula</taxon>
    </lineage>
</organism>
<feature type="compositionally biased region" description="Basic and acidic residues" evidence="1">
    <location>
        <begin position="195"/>
        <end position="209"/>
    </location>
</feature>
<sequence>MENIQKLPPSDDTIEDTEAQCPECHRETDRLPSDHDVDLFEDACQEHYPLDHHFSLVWASLSWSEWVPFTAEKHEFREIPKEPGLYRIRPVGSDFLMYIGETRRSVYQQLNELRYTLKRTDLMPWSDPYTVAPSLWAWRDAEGFEFECSGAPLDASTNGRRGMEHLLLYRYRQQQGESPLCNFGRFHPRYRRSTNRKEHLRGGRLEAGQKDNPAGGKSSPPLSAAGKPGDADWMDLSWSDREMLVPEKILTVPAGPGLYLLSDPGSQEIVSIGQSGNCAKRLLDLSGKSWDGKDLQFSVHGVEESVLPHQLWELENDLIGNFFEQNRRVPEYQFQGRTD</sequence>
<dbReference type="RefSeq" id="WP_012619086.1">
    <property type="nucleotide sequence ID" value="NC_011832.1"/>
</dbReference>
<name>B8GER6_METPE</name>
<keyword evidence="3" id="KW-1185">Reference proteome</keyword>
<evidence type="ECO:0000313" key="2">
    <source>
        <dbReference type="EMBL" id="ACL17767.1"/>
    </source>
</evidence>
<protein>
    <submittedName>
        <fullName evidence="2">Uncharacterized protein</fullName>
    </submittedName>
</protein>
<dbReference type="GeneID" id="7271661"/>
<dbReference type="eggNOG" id="arCOG09092">
    <property type="taxonomic scope" value="Archaea"/>
</dbReference>
<feature type="region of interest" description="Disordered" evidence="1">
    <location>
        <begin position="194"/>
        <end position="230"/>
    </location>
</feature>
<dbReference type="OrthoDB" id="117900at2157"/>
<dbReference type="STRING" id="521011.Mpal_2492"/>
<gene>
    <name evidence="2" type="ordered locus">Mpal_2492</name>
</gene>
<dbReference type="Proteomes" id="UP000002457">
    <property type="component" value="Chromosome"/>
</dbReference>
<evidence type="ECO:0000256" key="1">
    <source>
        <dbReference type="SAM" id="MobiDB-lite"/>
    </source>
</evidence>
<proteinExistence type="predicted"/>
<accession>B8GER6</accession>
<dbReference type="EMBL" id="CP001338">
    <property type="protein sequence ID" value="ACL17767.1"/>
    <property type="molecule type" value="Genomic_DNA"/>
</dbReference>
<reference evidence="2 3" key="1">
    <citation type="journal article" date="2015" name="Genome Announc.">
        <title>Complete Genome Sequence of Methanosphaerula palustris E1-9CT, a Hydrogenotrophic Methanogen Isolated from a Minerotrophic Fen Peatland.</title>
        <authorList>
            <person name="Cadillo-Quiroz H."/>
            <person name="Browne P."/>
            <person name="Kyrpides N."/>
            <person name="Woyke T."/>
            <person name="Goodwin L."/>
            <person name="Detter C."/>
            <person name="Yavitt J.B."/>
            <person name="Zinder S.H."/>
        </authorList>
    </citation>
    <scope>NUCLEOTIDE SEQUENCE [LARGE SCALE GENOMIC DNA]</scope>
    <source>
        <strain evidence="3">ATCC BAA-1556 / DSM 19958 / E1-9c</strain>
    </source>
</reference>
<evidence type="ECO:0000313" key="3">
    <source>
        <dbReference type="Proteomes" id="UP000002457"/>
    </source>
</evidence>